<proteinExistence type="predicted"/>
<accession>A0A919J8P0</accession>
<keyword evidence="3" id="KW-1185">Reference proteome</keyword>
<evidence type="ECO:0000313" key="3">
    <source>
        <dbReference type="Proteomes" id="UP000598174"/>
    </source>
</evidence>
<reference evidence="2" key="1">
    <citation type="submission" date="2021-01" db="EMBL/GenBank/DDBJ databases">
        <title>Whole genome shotgun sequence of Actinoplanes ferrugineus NBRC 15555.</title>
        <authorList>
            <person name="Komaki H."/>
            <person name="Tamura T."/>
        </authorList>
    </citation>
    <scope>NUCLEOTIDE SEQUENCE</scope>
    <source>
        <strain evidence="2">NBRC 15555</strain>
    </source>
</reference>
<dbReference type="Proteomes" id="UP000598174">
    <property type="component" value="Unassembled WGS sequence"/>
</dbReference>
<comment type="caution">
    <text evidence="2">The sequence shown here is derived from an EMBL/GenBank/DDBJ whole genome shotgun (WGS) entry which is preliminary data.</text>
</comment>
<evidence type="ECO:0008006" key="4">
    <source>
        <dbReference type="Google" id="ProtNLM"/>
    </source>
</evidence>
<sequence>MIFSTHAVSVDGFSTGRSPQRGGRTRGPGRGRGDGSALFDRYFDGDTPGRVVDGRRVPILVGGGRPLFPEPPAHVGLRLVDAVPAPSVTPLRREVRR</sequence>
<feature type="region of interest" description="Disordered" evidence="1">
    <location>
        <begin position="1"/>
        <end position="39"/>
    </location>
</feature>
<name>A0A919J8P0_9ACTN</name>
<protein>
    <recommendedName>
        <fullName evidence="4">RibD domain-containing protein</fullName>
    </recommendedName>
</protein>
<dbReference type="EMBL" id="BOMM01000073">
    <property type="protein sequence ID" value="GIE15815.1"/>
    <property type="molecule type" value="Genomic_DNA"/>
</dbReference>
<organism evidence="2 3">
    <name type="scientific">Paractinoplanes ferrugineus</name>
    <dbReference type="NCBI Taxonomy" id="113564"/>
    <lineage>
        <taxon>Bacteria</taxon>
        <taxon>Bacillati</taxon>
        <taxon>Actinomycetota</taxon>
        <taxon>Actinomycetes</taxon>
        <taxon>Micromonosporales</taxon>
        <taxon>Micromonosporaceae</taxon>
        <taxon>Paractinoplanes</taxon>
    </lineage>
</organism>
<gene>
    <name evidence="2" type="ORF">Afe05nite_76550</name>
</gene>
<dbReference type="AlphaFoldDB" id="A0A919J8P0"/>
<evidence type="ECO:0000256" key="1">
    <source>
        <dbReference type="SAM" id="MobiDB-lite"/>
    </source>
</evidence>
<evidence type="ECO:0000313" key="2">
    <source>
        <dbReference type="EMBL" id="GIE15815.1"/>
    </source>
</evidence>
<dbReference type="RefSeq" id="WP_239118508.1">
    <property type="nucleotide sequence ID" value="NZ_BAAABP010000030.1"/>
</dbReference>